<feature type="binding site" description="covalent" evidence="9">
    <location>
        <position position="60"/>
    </location>
    <ligand>
        <name>heme c</name>
        <dbReference type="ChEBI" id="CHEBI:61717"/>
        <label>1</label>
    </ligand>
</feature>
<dbReference type="PANTHER" id="PTHR35008">
    <property type="entry name" value="BLL4482 PROTEIN-RELATED"/>
    <property type="match status" value="1"/>
</dbReference>
<feature type="binding site" description="covalent" evidence="9">
    <location>
        <position position="345"/>
    </location>
    <ligand>
        <name>heme c</name>
        <dbReference type="ChEBI" id="CHEBI:61717"/>
        <label>3</label>
    </ligand>
</feature>
<dbReference type="SUPFAM" id="SSF46626">
    <property type="entry name" value="Cytochrome c"/>
    <property type="match status" value="3"/>
</dbReference>
<gene>
    <name evidence="13" type="ORF">E3D00_06390</name>
</gene>
<sequence>MTLFLTPIRPVLKGLSVAIVALACFRSPLYAQSLNHDDTTINADNATIERGHYLAIAADCAACHTAPNGGKAYAGGYGIASPFGPIFSTNITPSKRYGIGLYTFKEFKHALREGIRADGAHLYPAMPYTSYTKLSDNDILALYAYFMLKVQSVDVAAPTTKLPFPFNIRMSMIGWNLLFLDNTRFKPDPTQSNEVNKGHYLAIALAHCDTCHTPRNALMAERGSMALSGASLSSWYAPNITSDPKSGIGTWSNDELVTYLKTGDLPGKSQAGGPMAEAIEHSFQHLSDADLKAIATYIKQFPAYANPGVQAARDTYGKKSNEEASVRGLALNTRNHGEELFSAECAACHRPTGEGSPDHYYPQLFHNTALGAPYPDNLITTILMGIRRTVNGHTVYMPGFGKGSFVDSLSDQDIADIANYVEQQFGNPAVIIKAEDVHIIRTGGPKPLLAQIGPYIAPAMIFGLVIVISLGIIVLKRIQRKK</sequence>
<dbReference type="InterPro" id="IPR036909">
    <property type="entry name" value="Cyt_c-like_dom_sf"/>
</dbReference>
<keyword evidence="14" id="KW-1185">Reference proteome</keyword>
<evidence type="ECO:0000256" key="3">
    <source>
        <dbReference type="ARBA" id="ARBA00022617"/>
    </source>
</evidence>
<dbReference type="KEGG" id="ssam:E3D00_06390"/>
<dbReference type="PANTHER" id="PTHR35008:SF8">
    <property type="entry name" value="ALCOHOL DEHYDROGENASE CYTOCHROME C SUBUNIT"/>
    <property type="match status" value="1"/>
</dbReference>
<reference evidence="13 14" key="1">
    <citation type="submission" date="2019-03" db="EMBL/GenBank/DDBJ databases">
        <title>The complete genome sequence of Swingsia samuiensis NBRC107927(T).</title>
        <authorList>
            <person name="Chua K.-O."/>
            <person name="Chan K.-G."/>
            <person name="See-Too W.-S."/>
        </authorList>
    </citation>
    <scope>NUCLEOTIDE SEQUENCE [LARGE SCALE GENOMIC DNA]</scope>
    <source>
        <strain evidence="13 14">AH83</strain>
    </source>
</reference>
<evidence type="ECO:0000256" key="8">
    <source>
        <dbReference type="ARBA" id="ARBA00023136"/>
    </source>
</evidence>
<feature type="binding site" description="axial binding residue" evidence="10">
    <location>
        <position position="349"/>
    </location>
    <ligand>
        <name>heme c</name>
        <dbReference type="ChEBI" id="CHEBI:61717"/>
        <label>3</label>
    </ligand>
    <ligandPart>
        <name>Fe</name>
        <dbReference type="ChEBI" id="CHEBI:18248"/>
    </ligandPart>
</feature>
<dbReference type="Pfam" id="PF00034">
    <property type="entry name" value="Cytochrom_C"/>
    <property type="match status" value="3"/>
</dbReference>
<evidence type="ECO:0000256" key="4">
    <source>
        <dbReference type="ARBA" id="ARBA00022723"/>
    </source>
</evidence>
<dbReference type="GO" id="GO:0016614">
    <property type="term" value="F:oxidoreductase activity, acting on CH-OH group of donors"/>
    <property type="evidence" value="ECO:0007669"/>
    <property type="project" value="InterPro"/>
</dbReference>
<accession>A0A4Y6ULL4</accession>
<feature type="transmembrane region" description="Helical" evidence="11">
    <location>
        <begin position="455"/>
        <end position="475"/>
    </location>
</feature>
<comment type="cofactor">
    <cofactor evidence="9">
        <name>heme c</name>
        <dbReference type="ChEBI" id="CHEBI:61717"/>
    </cofactor>
    <text evidence="9">Binds 3 heme c groups covalently per subunit.</text>
</comment>
<feature type="binding site" description="covalent" evidence="9">
    <location>
        <position position="348"/>
    </location>
    <ligand>
        <name>heme c</name>
        <dbReference type="ChEBI" id="CHEBI:61717"/>
        <label>3</label>
    </ligand>
</feature>
<evidence type="ECO:0000256" key="1">
    <source>
        <dbReference type="ARBA" id="ARBA00004236"/>
    </source>
</evidence>
<dbReference type="RefSeq" id="WP_141460968.1">
    <property type="nucleotide sequence ID" value="NZ_CP038141.1"/>
</dbReference>
<dbReference type="Gene3D" id="1.10.760.10">
    <property type="entry name" value="Cytochrome c-like domain"/>
    <property type="match status" value="3"/>
</dbReference>
<comment type="subcellular location">
    <subcellularLocation>
        <location evidence="1">Cell membrane</location>
    </subcellularLocation>
</comment>
<evidence type="ECO:0000256" key="5">
    <source>
        <dbReference type="ARBA" id="ARBA00022729"/>
    </source>
</evidence>
<dbReference type="Proteomes" id="UP000316313">
    <property type="component" value="Chromosome"/>
</dbReference>
<feature type="binding site" description="covalent" evidence="9">
    <location>
        <position position="211"/>
    </location>
    <ligand>
        <name>heme c</name>
        <dbReference type="ChEBI" id="CHEBI:61717"/>
        <label>2</label>
    </ligand>
</feature>
<dbReference type="AlphaFoldDB" id="A0A4Y6ULL4"/>
<feature type="binding site" description="axial binding residue" evidence="10">
    <location>
        <position position="64"/>
    </location>
    <ligand>
        <name>heme c</name>
        <dbReference type="ChEBI" id="CHEBI:61717"/>
        <label>1</label>
    </ligand>
    <ligandPart>
        <name>Fe</name>
        <dbReference type="ChEBI" id="CHEBI:18248"/>
    </ligandPart>
</feature>
<dbReference type="PROSITE" id="PS51007">
    <property type="entry name" value="CYTC"/>
    <property type="match status" value="3"/>
</dbReference>
<dbReference type="GO" id="GO:0005886">
    <property type="term" value="C:plasma membrane"/>
    <property type="evidence" value="ECO:0007669"/>
    <property type="project" value="UniProtKB-SubCell"/>
</dbReference>
<keyword evidence="2" id="KW-1003">Cell membrane</keyword>
<keyword evidence="7 10" id="KW-0408">Iron</keyword>
<evidence type="ECO:0000259" key="12">
    <source>
        <dbReference type="PROSITE" id="PS51007"/>
    </source>
</evidence>
<dbReference type="GO" id="GO:0005506">
    <property type="term" value="F:iron ion binding"/>
    <property type="evidence" value="ECO:0007669"/>
    <property type="project" value="InterPro"/>
</dbReference>
<keyword evidence="11" id="KW-0812">Transmembrane</keyword>
<dbReference type="InterPro" id="IPR014353">
    <property type="entry name" value="Membr-bd_ADH_cyt_c"/>
</dbReference>
<evidence type="ECO:0000256" key="6">
    <source>
        <dbReference type="ARBA" id="ARBA00022737"/>
    </source>
</evidence>
<dbReference type="PIRSF" id="PIRSF000018">
    <property type="entry name" value="Mb_ADH_cyt_c"/>
    <property type="match status" value="1"/>
</dbReference>
<evidence type="ECO:0000256" key="11">
    <source>
        <dbReference type="SAM" id="Phobius"/>
    </source>
</evidence>
<protein>
    <submittedName>
        <fullName evidence="13">Cytochrome c</fullName>
    </submittedName>
</protein>
<dbReference type="GO" id="GO:0020037">
    <property type="term" value="F:heme binding"/>
    <property type="evidence" value="ECO:0007669"/>
    <property type="project" value="InterPro"/>
</dbReference>
<keyword evidence="11" id="KW-1133">Transmembrane helix</keyword>
<evidence type="ECO:0000256" key="2">
    <source>
        <dbReference type="ARBA" id="ARBA00022475"/>
    </source>
</evidence>
<dbReference type="EMBL" id="CP038141">
    <property type="protein sequence ID" value="QDH17227.1"/>
    <property type="molecule type" value="Genomic_DNA"/>
</dbReference>
<evidence type="ECO:0000313" key="14">
    <source>
        <dbReference type="Proteomes" id="UP000316313"/>
    </source>
</evidence>
<feature type="binding site" description="axial binding residue" evidence="10">
    <location>
        <position position="212"/>
    </location>
    <ligand>
        <name>heme c</name>
        <dbReference type="ChEBI" id="CHEBI:61717"/>
        <label>2</label>
    </ligand>
    <ligandPart>
        <name>Fe</name>
        <dbReference type="ChEBI" id="CHEBI:18248"/>
    </ligandPart>
</feature>
<dbReference type="InterPro" id="IPR051459">
    <property type="entry name" value="Cytochrome_c-type_DH"/>
</dbReference>
<proteinExistence type="predicted"/>
<evidence type="ECO:0000256" key="10">
    <source>
        <dbReference type="PIRSR" id="PIRSR000018-51"/>
    </source>
</evidence>
<keyword evidence="8 11" id="KW-0472">Membrane</keyword>
<dbReference type="OrthoDB" id="9811281at2"/>
<evidence type="ECO:0000313" key="13">
    <source>
        <dbReference type="EMBL" id="QDH17227.1"/>
    </source>
</evidence>
<feature type="domain" description="Cytochrome c" evidence="12">
    <location>
        <begin position="46"/>
        <end position="150"/>
    </location>
</feature>
<keyword evidence="3 9" id="KW-0349">Heme</keyword>
<feature type="domain" description="Cytochrome c" evidence="12">
    <location>
        <begin position="193"/>
        <end position="302"/>
    </location>
</feature>
<feature type="binding site" description="covalent" evidence="9">
    <location>
        <position position="208"/>
    </location>
    <ligand>
        <name>heme c</name>
        <dbReference type="ChEBI" id="CHEBI:61717"/>
        <label>2</label>
    </ligand>
</feature>
<organism evidence="13 14">
    <name type="scientific">Swingsia samuiensis</name>
    <dbReference type="NCBI Taxonomy" id="1293412"/>
    <lineage>
        <taxon>Bacteria</taxon>
        <taxon>Pseudomonadati</taxon>
        <taxon>Pseudomonadota</taxon>
        <taxon>Alphaproteobacteria</taxon>
        <taxon>Acetobacterales</taxon>
        <taxon>Acetobacteraceae</taxon>
        <taxon>Swingsia</taxon>
    </lineage>
</organism>
<dbReference type="InterPro" id="IPR009056">
    <property type="entry name" value="Cyt_c-like_dom"/>
</dbReference>
<keyword evidence="6" id="KW-0677">Repeat</keyword>
<keyword evidence="4 10" id="KW-0479">Metal-binding</keyword>
<keyword evidence="5" id="KW-0732">Signal</keyword>
<feature type="binding site" description="covalent" evidence="9">
    <location>
        <position position="63"/>
    </location>
    <ligand>
        <name>heme c</name>
        <dbReference type="ChEBI" id="CHEBI:61717"/>
        <label>1</label>
    </ligand>
</feature>
<evidence type="ECO:0000256" key="7">
    <source>
        <dbReference type="ARBA" id="ARBA00023004"/>
    </source>
</evidence>
<evidence type="ECO:0000256" key="9">
    <source>
        <dbReference type="PIRSR" id="PIRSR000018-50"/>
    </source>
</evidence>
<feature type="domain" description="Cytochrome c" evidence="12">
    <location>
        <begin position="332"/>
        <end position="425"/>
    </location>
</feature>
<name>A0A4Y6ULL4_9PROT</name>
<dbReference type="GO" id="GO:0009055">
    <property type="term" value="F:electron transfer activity"/>
    <property type="evidence" value="ECO:0007669"/>
    <property type="project" value="InterPro"/>
</dbReference>